<proteinExistence type="predicted"/>
<keyword evidence="2" id="KW-0456">Lyase</keyword>
<dbReference type="InterPro" id="IPR029068">
    <property type="entry name" value="Glyas_Bleomycin-R_OHBP_Dase"/>
</dbReference>
<dbReference type="AlphaFoldDB" id="A0A369AJ09"/>
<dbReference type="InterPro" id="IPR051332">
    <property type="entry name" value="Fosfomycin_Res_Enzymes"/>
</dbReference>
<evidence type="ECO:0000313" key="2">
    <source>
        <dbReference type="EMBL" id="RCX09075.1"/>
    </source>
</evidence>
<dbReference type="RefSeq" id="WP_114300068.1">
    <property type="nucleotide sequence ID" value="NZ_QPJT01000039.1"/>
</dbReference>
<dbReference type="Proteomes" id="UP000253034">
    <property type="component" value="Unassembled WGS sequence"/>
</dbReference>
<dbReference type="PROSITE" id="PS51819">
    <property type="entry name" value="VOC"/>
    <property type="match status" value="1"/>
</dbReference>
<protein>
    <submittedName>
        <fullName evidence="2">Lactoylglutathione lyase</fullName>
    </submittedName>
</protein>
<feature type="domain" description="VOC" evidence="1">
    <location>
        <begin position="2"/>
        <end position="129"/>
    </location>
</feature>
<evidence type="ECO:0000259" key="1">
    <source>
        <dbReference type="PROSITE" id="PS51819"/>
    </source>
</evidence>
<dbReference type="EMBL" id="QPJT01000039">
    <property type="protein sequence ID" value="RCX09075.1"/>
    <property type="molecule type" value="Genomic_DNA"/>
</dbReference>
<name>A0A369AJ09_9FIRM</name>
<dbReference type="SUPFAM" id="SSF54593">
    <property type="entry name" value="Glyoxalase/Bleomycin resistance protein/Dihydroxybiphenyl dioxygenase"/>
    <property type="match status" value="1"/>
</dbReference>
<dbReference type="PANTHER" id="PTHR36113">
    <property type="entry name" value="LYASE, PUTATIVE-RELATED-RELATED"/>
    <property type="match status" value="1"/>
</dbReference>
<dbReference type="OrthoDB" id="9789012at2"/>
<dbReference type="PANTHER" id="PTHR36113:SF1">
    <property type="entry name" value="GLYOXALASE_BLEOMYCIN RESISTANCE PROTEIN_DIOXYGENASE"/>
    <property type="match status" value="1"/>
</dbReference>
<dbReference type="Gene3D" id="3.10.180.10">
    <property type="entry name" value="2,3-Dihydroxybiphenyl 1,2-Dioxygenase, domain 1"/>
    <property type="match status" value="1"/>
</dbReference>
<organism evidence="2 3">
    <name type="scientific">Anaerobacterium chartisolvens</name>
    <dbReference type="NCBI Taxonomy" id="1297424"/>
    <lineage>
        <taxon>Bacteria</taxon>
        <taxon>Bacillati</taxon>
        <taxon>Bacillota</taxon>
        <taxon>Clostridia</taxon>
        <taxon>Eubacteriales</taxon>
        <taxon>Oscillospiraceae</taxon>
        <taxon>Anaerobacterium</taxon>
    </lineage>
</organism>
<sequence>MKINHVALWTDKLERMKDFYIRFFGGTCGNKYENLQKQFQSYFIAFDSGAKIELMSTPTVQGKCGTGGKPLCGYAHLALSVGSRERVNEVTELIRLSGYTVTGEPRMTGDGCYESCVVDPDGNLIEITI</sequence>
<evidence type="ECO:0000313" key="3">
    <source>
        <dbReference type="Proteomes" id="UP000253034"/>
    </source>
</evidence>
<dbReference type="InterPro" id="IPR037523">
    <property type="entry name" value="VOC_core"/>
</dbReference>
<accession>A0A369AJ09</accession>
<gene>
    <name evidence="2" type="ORF">DFR58_13914</name>
</gene>
<reference evidence="2 3" key="1">
    <citation type="submission" date="2018-07" db="EMBL/GenBank/DDBJ databases">
        <title>Genomic Encyclopedia of Type Strains, Phase IV (KMG-IV): sequencing the most valuable type-strain genomes for metagenomic binning, comparative biology and taxonomic classification.</title>
        <authorList>
            <person name="Goeker M."/>
        </authorList>
    </citation>
    <scope>NUCLEOTIDE SEQUENCE [LARGE SCALE GENOMIC DNA]</scope>
    <source>
        <strain evidence="2 3">DSM 27016</strain>
    </source>
</reference>
<dbReference type="GO" id="GO:0016829">
    <property type="term" value="F:lyase activity"/>
    <property type="evidence" value="ECO:0007669"/>
    <property type="project" value="UniProtKB-KW"/>
</dbReference>
<dbReference type="InterPro" id="IPR004360">
    <property type="entry name" value="Glyas_Fos-R_dOase_dom"/>
</dbReference>
<keyword evidence="3" id="KW-1185">Reference proteome</keyword>
<dbReference type="Pfam" id="PF00903">
    <property type="entry name" value="Glyoxalase"/>
    <property type="match status" value="1"/>
</dbReference>
<comment type="caution">
    <text evidence="2">The sequence shown here is derived from an EMBL/GenBank/DDBJ whole genome shotgun (WGS) entry which is preliminary data.</text>
</comment>